<feature type="compositionally biased region" description="Polar residues" evidence="5">
    <location>
        <begin position="545"/>
        <end position="554"/>
    </location>
</feature>
<dbReference type="EC" id="2.1.1.297" evidence="6"/>
<gene>
    <name evidence="6" type="primary">MTQ2</name>
    <name evidence="6" type="ORF">H2200_007352</name>
</gene>
<dbReference type="InterPro" id="IPR052190">
    <property type="entry name" value="Euk-Arch_PrmC-MTase"/>
</dbReference>
<keyword evidence="3 6" id="KW-0808">Transferase</keyword>
<reference evidence="6" key="1">
    <citation type="submission" date="2022-10" db="EMBL/GenBank/DDBJ databases">
        <title>Culturing micro-colonial fungi from biological soil crusts in the Mojave desert and describing Neophaeococcomyces mojavensis, and introducing the new genera and species Taxawa tesnikishii.</title>
        <authorList>
            <person name="Kurbessoian T."/>
            <person name="Stajich J.E."/>
        </authorList>
    </citation>
    <scope>NUCLEOTIDE SEQUENCE</scope>
    <source>
        <strain evidence="6">TK_41</strain>
    </source>
</reference>
<accession>A0AA38X7S0</accession>
<dbReference type="EMBL" id="JAPDRK010000010">
    <property type="protein sequence ID" value="KAJ9608364.1"/>
    <property type="molecule type" value="Genomic_DNA"/>
</dbReference>
<dbReference type="GO" id="GO:0032259">
    <property type="term" value="P:methylation"/>
    <property type="evidence" value="ECO:0007669"/>
    <property type="project" value="UniProtKB-KW"/>
</dbReference>
<organism evidence="6 7">
    <name type="scientific">Cladophialophora chaetospira</name>
    <dbReference type="NCBI Taxonomy" id="386627"/>
    <lineage>
        <taxon>Eukaryota</taxon>
        <taxon>Fungi</taxon>
        <taxon>Dikarya</taxon>
        <taxon>Ascomycota</taxon>
        <taxon>Pezizomycotina</taxon>
        <taxon>Eurotiomycetes</taxon>
        <taxon>Chaetothyriomycetidae</taxon>
        <taxon>Chaetothyriales</taxon>
        <taxon>Herpotrichiellaceae</taxon>
        <taxon>Cladophialophora</taxon>
    </lineage>
</organism>
<evidence type="ECO:0000256" key="1">
    <source>
        <dbReference type="ARBA" id="ARBA00006149"/>
    </source>
</evidence>
<feature type="compositionally biased region" description="Polar residues" evidence="5">
    <location>
        <begin position="520"/>
        <end position="535"/>
    </location>
</feature>
<dbReference type="GO" id="GO:0035657">
    <property type="term" value="C:eRF1 methyltransferase complex"/>
    <property type="evidence" value="ECO:0007669"/>
    <property type="project" value="TreeGrafter"/>
</dbReference>
<sequence length="820" mass="91500">MAVDVQSGSIFLTWSLHEQPDEEKKVQLNHRHRHAAPVDRRRRRTRTLPIHVNSPGENKDIQPSANALTRHVSLSVTPEEEGNPDANQRKIPVARSPSQSQLDPFDSLCVSTLSEPAQKMLKFGRRRDLLCEAESSNYQSSNVQVTAMFDQWPHFALSSQKNDVEEWRSALMKHAVEAPVLLQGLIYSATSYFSFFGTRNASLEILRLQSYHDTIQNVQVMILKTDQSSETLLLAIAVIAMFGAPDQFQGKKLLNHSHKLAQDNEFYSRANTETSHLHALVALTKQRGGLSSISLTNLAGLIFMLDVLDSFSNLRKPSFPNFLSHEDYLDHLKFGQDLRRQRRPELDEVEDGFAILRGYKPAQGLLKVVAHARALMDSHDAYVENARCGVDFLKLIIARRLIQHEALSTKSEGTLIYRVCRLGLLMFLCESLEPFPQIRAYHSFSSRQMMLLIDECDKLGYWEFYPDLLLWATILGGYTARTSSLQWWFAEQLRSSRIPTLRDRWPDARRHVKLREKNGHQSASPVNSVRFTSTDHPPPPRKASRSQTMLPTPSTSHAPYDLIYEPAEDSFLFLDTLSSASETSWLQTHFSQASSNPARIPLLVEIGPGSGVIIAFLTANAGTIFGTQVLSLSVDVNPHAALATSTTVRRALEDVEHAARTSGPEPLAGQQSVGTSVYLSSALGDLTSPLQSGEVDVLVFNPPYVPTEAAPTLPPISPTTTKPTFEESSLLLELSYGGGVDGMEVTNRLLAQIPNVLSAKGVAYVLFCRGNKPEEVKRGIRDWAGSADGRCKWQAETVGTSGKKAGWEKLEIVRIWREWT</sequence>
<comment type="caution">
    <text evidence="6">The sequence shown here is derived from an EMBL/GenBank/DDBJ whole genome shotgun (WGS) entry which is preliminary data.</text>
</comment>
<evidence type="ECO:0000313" key="7">
    <source>
        <dbReference type="Proteomes" id="UP001172673"/>
    </source>
</evidence>
<name>A0AA38X7S0_9EURO</name>
<feature type="region of interest" description="Disordered" evidence="5">
    <location>
        <begin position="514"/>
        <end position="554"/>
    </location>
</feature>
<comment type="similarity">
    <text evidence="1">Belongs to the eukaryotic/archaeal PrmC-related family.</text>
</comment>
<feature type="region of interest" description="Disordered" evidence="5">
    <location>
        <begin position="75"/>
        <end position="99"/>
    </location>
</feature>
<dbReference type="InterPro" id="IPR029063">
    <property type="entry name" value="SAM-dependent_MTases_sf"/>
</dbReference>
<dbReference type="PANTHER" id="PTHR45875:SF1">
    <property type="entry name" value="METHYLTRANSFERASE N6AMT1"/>
    <property type="match status" value="1"/>
</dbReference>
<evidence type="ECO:0000256" key="3">
    <source>
        <dbReference type="ARBA" id="ARBA00022679"/>
    </source>
</evidence>
<dbReference type="PANTHER" id="PTHR45875">
    <property type="entry name" value="METHYLTRANSFERASE N6AMT1"/>
    <property type="match status" value="1"/>
</dbReference>
<keyword evidence="7" id="KW-1185">Reference proteome</keyword>
<evidence type="ECO:0000256" key="4">
    <source>
        <dbReference type="ARBA" id="ARBA00022691"/>
    </source>
</evidence>
<dbReference type="Proteomes" id="UP001172673">
    <property type="component" value="Unassembled WGS sequence"/>
</dbReference>
<dbReference type="InterPro" id="IPR002052">
    <property type="entry name" value="DNA_methylase_N6_adenine_CS"/>
</dbReference>
<keyword evidence="4" id="KW-0949">S-adenosyl-L-methionine</keyword>
<keyword evidence="2 6" id="KW-0489">Methyltransferase</keyword>
<evidence type="ECO:0000256" key="5">
    <source>
        <dbReference type="SAM" id="MobiDB-lite"/>
    </source>
</evidence>
<evidence type="ECO:0000313" key="6">
    <source>
        <dbReference type="EMBL" id="KAJ9608364.1"/>
    </source>
</evidence>
<proteinExistence type="inferred from homology"/>
<dbReference type="Gene3D" id="3.40.50.150">
    <property type="entry name" value="Vaccinia Virus protein VP39"/>
    <property type="match status" value="1"/>
</dbReference>
<evidence type="ECO:0000256" key="2">
    <source>
        <dbReference type="ARBA" id="ARBA00022603"/>
    </source>
</evidence>
<protein>
    <submittedName>
        <fullName evidence="6">S-adenosylmethionine-dependent methyltransferase</fullName>
        <ecNumber evidence="6">2.1.1.297</ecNumber>
    </submittedName>
</protein>
<dbReference type="GO" id="GO:0003676">
    <property type="term" value="F:nucleic acid binding"/>
    <property type="evidence" value="ECO:0007669"/>
    <property type="project" value="InterPro"/>
</dbReference>
<dbReference type="PROSITE" id="PS00092">
    <property type="entry name" value="N6_MTASE"/>
    <property type="match status" value="1"/>
</dbReference>
<dbReference type="GO" id="GO:0102559">
    <property type="term" value="F:peptide chain release factor N(5)-glutamine methyltransferase activity"/>
    <property type="evidence" value="ECO:0007669"/>
    <property type="project" value="UniProtKB-EC"/>
</dbReference>
<dbReference type="SUPFAM" id="SSF53335">
    <property type="entry name" value="S-adenosyl-L-methionine-dependent methyltransferases"/>
    <property type="match status" value="1"/>
</dbReference>
<dbReference type="AlphaFoldDB" id="A0AA38X7S0"/>